<protein>
    <submittedName>
        <fullName evidence="3">Polysaccharide export outer membrane protein</fullName>
    </submittedName>
</protein>
<keyword evidence="4" id="KW-1185">Reference proteome</keyword>
<dbReference type="Pfam" id="PF02563">
    <property type="entry name" value="Poly_export"/>
    <property type="match status" value="1"/>
</dbReference>
<dbReference type="Proteomes" id="UP000727456">
    <property type="component" value="Unassembled WGS sequence"/>
</dbReference>
<gene>
    <name evidence="3" type="ORF">FHS31_003091</name>
</gene>
<sequence length="388" mass="41783">MIEPARFDRSKRRTRVSCVSISVLALMVQGCATLPASGPTAHAITSGAKHDNPIGFKLEEVGPSTLADIAEQQVLDDTTRPTLRTLAQDGRNDLIGPGDVLGIGVYEVGVGLFGVNRAASDTFDPSARGETFDRVVVDQQGMITLPYVGAVKAAGHTTTEIQAMIVKNLRGLSQNPQAVVFARENVSNTVYVSGDVHKAGRMMLTLQRERLLDAIALAGGAVYSSEDTIVRVNRGSRSMEERLGRIEAGSPDDIVLNPGDRVELVKHPRSFVILGATGKVSQIPFEVGETSLAEAIARASGPSDGQADPSAIFIFRYVRPANDPSHEQPMIYRLNMLKPASYFYAQRFAVHDKDIIYFANAAANQPAKLISIINQLFTPAVTAKVLTQ</sequence>
<name>A0ABX0TVA1_9SPHN</name>
<dbReference type="InterPro" id="IPR003715">
    <property type="entry name" value="Poly_export_N"/>
</dbReference>
<evidence type="ECO:0000313" key="3">
    <source>
        <dbReference type="EMBL" id="NIJ09459.1"/>
    </source>
</evidence>
<dbReference type="PANTHER" id="PTHR33619">
    <property type="entry name" value="POLYSACCHARIDE EXPORT PROTEIN GFCE-RELATED"/>
    <property type="match status" value="1"/>
</dbReference>
<feature type="domain" description="Polysaccharide export protein N-terminal" evidence="2">
    <location>
        <begin position="90"/>
        <end position="180"/>
    </location>
</feature>
<organism evidence="3 4">
    <name type="scientific">Sphingomonas vulcanisoli</name>
    <dbReference type="NCBI Taxonomy" id="1658060"/>
    <lineage>
        <taxon>Bacteria</taxon>
        <taxon>Pseudomonadati</taxon>
        <taxon>Pseudomonadota</taxon>
        <taxon>Alphaproteobacteria</taxon>
        <taxon>Sphingomonadales</taxon>
        <taxon>Sphingomonadaceae</taxon>
        <taxon>Sphingomonas</taxon>
    </lineage>
</organism>
<dbReference type="Gene3D" id="3.30.1950.10">
    <property type="entry name" value="wza like domain"/>
    <property type="match status" value="1"/>
</dbReference>
<dbReference type="Gene3D" id="3.10.560.10">
    <property type="entry name" value="Outer membrane lipoprotein wza domain like"/>
    <property type="match status" value="2"/>
</dbReference>
<accession>A0ABX0TVA1</accession>
<evidence type="ECO:0000259" key="2">
    <source>
        <dbReference type="Pfam" id="PF02563"/>
    </source>
</evidence>
<keyword evidence="1" id="KW-0732">Signal</keyword>
<proteinExistence type="predicted"/>
<dbReference type="RefSeq" id="WP_167075098.1">
    <property type="nucleotide sequence ID" value="NZ_JAAOZC010000011.1"/>
</dbReference>
<evidence type="ECO:0000256" key="1">
    <source>
        <dbReference type="ARBA" id="ARBA00022729"/>
    </source>
</evidence>
<dbReference type="PROSITE" id="PS51257">
    <property type="entry name" value="PROKAR_LIPOPROTEIN"/>
    <property type="match status" value="1"/>
</dbReference>
<comment type="caution">
    <text evidence="3">The sequence shown here is derived from an EMBL/GenBank/DDBJ whole genome shotgun (WGS) entry which is preliminary data.</text>
</comment>
<dbReference type="PANTHER" id="PTHR33619:SF3">
    <property type="entry name" value="POLYSACCHARIDE EXPORT PROTEIN GFCE-RELATED"/>
    <property type="match status" value="1"/>
</dbReference>
<reference evidence="3 4" key="1">
    <citation type="submission" date="2020-03" db="EMBL/GenBank/DDBJ databases">
        <title>Genomic Encyclopedia of Type Strains, Phase III (KMG-III): the genomes of soil and plant-associated and newly described type strains.</title>
        <authorList>
            <person name="Whitman W."/>
        </authorList>
    </citation>
    <scope>NUCLEOTIDE SEQUENCE [LARGE SCALE GENOMIC DNA]</scope>
    <source>
        <strain evidence="3 4">CECT 8804</strain>
    </source>
</reference>
<dbReference type="InterPro" id="IPR049712">
    <property type="entry name" value="Poly_export"/>
</dbReference>
<evidence type="ECO:0000313" key="4">
    <source>
        <dbReference type="Proteomes" id="UP000727456"/>
    </source>
</evidence>
<dbReference type="EMBL" id="JAAOZC010000011">
    <property type="protein sequence ID" value="NIJ09459.1"/>
    <property type="molecule type" value="Genomic_DNA"/>
</dbReference>